<keyword evidence="2" id="KW-1185">Reference proteome</keyword>
<dbReference type="AlphaFoldDB" id="F4XI74"/>
<evidence type="ECO:0000313" key="2">
    <source>
        <dbReference type="Proteomes" id="UP000003959"/>
    </source>
</evidence>
<dbReference type="RefSeq" id="WP_008177632.1">
    <property type="nucleotide sequence ID" value="NZ_GL890815.1"/>
</dbReference>
<reference evidence="2" key="1">
    <citation type="journal article" date="2011" name="Proc. Natl. Acad. Sci. U.S.A.">
        <title>Genomic insights into the physiology and ecology of the marine filamentous cyanobacterium Lyngbya majuscula.</title>
        <authorList>
            <person name="Jones A.C."/>
            <person name="Monroe E.A."/>
            <person name="Podell S."/>
            <person name="Hess W.R."/>
            <person name="Klages S."/>
            <person name="Esquenazi E."/>
            <person name="Niessen S."/>
            <person name="Hoover H."/>
            <person name="Rothmann M."/>
            <person name="Lasken R.S."/>
            <person name="Yates J.R.III."/>
            <person name="Reinhardt R."/>
            <person name="Kube M."/>
            <person name="Burkart M.D."/>
            <person name="Allen E.E."/>
            <person name="Dorrestein P.C."/>
            <person name="Gerwick W.H."/>
            <person name="Gerwick L."/>
        </authorList>
    </citation>
    <scope>NUCLEOTIDE SEQUENCE [LARGE SCALE GENOMIC DNA]</scope>
    <source>
        <strain evidence="2">3L</strain>
    </source>
</reference>
<name>F4XI74_9CYAN</name>
<dbReference type="HOGENOM" id="CLU_034279_0_0_3"/>
<accession>F4XI74</accession>
<dbReference type="Proteomes" id="UP000003959">
    <property type="component" value="Unassembled WGS sequence"/>
</dbReference>
<dbReference type="eggNOG" id="COG3316">
    <property type="taxonomic scope" value="Bacteria"/>
</dbReference>
<evidence type="ECO:0000313" key="1">
    <source>
        <dbReference type="EMBL" id="EGJ35780.1"/>
    </source>
</evidence>
<organism evidence="1 2">
    <name type="scientific">Moorena producens 3L</name>
    <dbReference type="NCBI Taxonomy" id="489825"/>
    <lineage>
        <taxon>Bacteria</taxon>
        <taxon>Bacillati</taxon>
        <taxon>Cyanobacteriota</taxon>
        <taxon>Cyanophyceae</taxon>
        <taxon>Coleofasciculales</taxon>
        <taxon>Coleofasciculaceae</taxon>
        <taxon>Moorena</taxon>
    </lineage>
</organism>
<protein>
    <submittedName>
        <fullName evidence="1">Uncharacterized protein</fullName>
    </submittedName>
</protein>
<gene>
    <name evidence="1" type="ORF">LYNGBM3L_00410</name>
</gene>
<sequence length="478" mass="54612">MTISLAISFVVESLSSFRGASKNFALLSRFIGQILPSYSSIRQWVLRMGLYLLQRPCEYRHDWLYIADLTLELGAHKCLVVLGISQARWKQIVEQSAGKLCYQDLSLLALKVMKSTKGDLIYPILEAVGDQVGVPLQLVSDQGSDLYKGIRLYHQAHPSVQVTYDVTHQSARLLKGELELDPIYQRFVSRCTRTRQQLQQSRLSFLRPPAQRSKARYFNIDTLLKWAKLVLAYQKQQDFSRVNPGYCLDSSALKTLSEQLTTEVNAALKPLKQKPFPDQKAFIEALKGCLSEAVFCDVGSLICQTADLGRRYFEEKLGWVSDYQEALEPFNQMLFLVRTLQYQLKHQGFNQHSKTDFIKQTADLTLSKRLEDFLAKLIAYIDHETTALPPNQPLLASSDLIESVFGKYKLFSQRSSLKHMGHLLLTLPLLTTQLTSELVKTAMETVSFCDVQHWYRQHFGESPLAKRRAIFQTTKIDI</sequence>
<proteinExistence type="predicted"/>
<dbReference type="EMBL" id="GL890815">
    <property type="protein sequence ID" value="EGJ35780.1"/>
    <property type="molecule type" value="Genomic_DNA"/>
</dbReference>